<reference evidence="1" key="1">
    <citation type="submission" date="2022-10" db="EMBL/GenBank/DDBJ databases">
        <title>The complete genomes of actinobacterial strains from the NBC collection.</title>
        <authorList>
            <person name="Joergensen T.S."/>
            <person name="Alvarez Arevalo M."/>
            <person name="Sterndorff E.B."/>
            <person name="Faurdal D."/>
            <person name="Vuksanovic O."/>
            <person name="Mourched A.-S."/>
            <person name="Charusanti P."/>
            <person name="Shaw S."/>
            <person name="Blin K."/>
            <person name="Weber T."/>
        </authorList>
    </citation>
    <scope>NUCLEOTIDE SEQUENCE</scope>
    <source>
        <strain evidence="1">NBC_01401</strain>
    </source>
</reference>
<evidence type="ECO:0008006" key="2">
    <source>
        <dbReference type="Google" id="ProtNLM"/>
    </source>
</evidence>
<organism evidence="1">
    <name type="scientific">Streptomyces sp. NBC_01401</name>
    <dbReference type="NCBI Taxonomy" id="2903854"/>
    <lineage>
        <taxon>Bacteria</taxon>
        <taxon>Bacillati</taxon>
        <taxon>Actinomycetota</taxon>
        <taxon>Actinomycetes</taxon>
        <taxon>Kitasatosporales</taxon>
        <taxon>Streptomycetaceae</taxon>
        <taxon>Streptomyces</taxon>
    </lineage>
</organism>
<protein>
    <recommendedName>
        <fullName evidence="2">ATP-grasp ribosomal peptide maturase</fullName>
    </recommendedName>
</protein>
<dbReference type="EMBL" id="CP109535">
    <property type="protein sequence ID" value="WTY97628.1"/>
    <property type="molecule type" value="Genomic_DNA"/>
</dbReference>
<sequence length="95" mass="10745">MRITAPPGVVDWRAEYKNLSYAPVGCPPYMQHALHRFLDSFDLAYGAFGFAVTEDGAWWFLECNPNGQWAWLEAATGLPLTRAIADLLEQGEERR</sequence>
<dbReference type="AlphaFoldDB" id="A0AAU3H0T1"/>
<dbReference type="Gene3D" id="3.30.470.20">
    <property type="entry name" value="ATP-grasp fold, B domain"/>
    <property type="match status" value="1"/>
</dbReference>
<name>A0AAU3H0T1_9ACTN</name>
<proteinExistence type="predicted"/>
<evidence type="ECO:0000313" key="1">
    <source>
        <dbReference type="EMBL" id="WTY97628.1"/>
    </source>
</evidence>
<gene>
    <name evidence="1" type="ORF">OG626_23415</name>
</gene>
<dbReference type="SUPFAM" id="SSF56059">
    <property type="entry name" value="Glutathione synthetase ATP-binding domain-like"/>
    <property type="match status" value="1"/>
</dbReference>
<accession>A0AAU3H0T1</accession>